<dbReference type="Pfam" id="PF01979">
    <property type="entry name" value="Amidohydro_1"/>
    <property type="match status" value="1"/>
</dbReference>
<dbReference type="EC" id="3.2.1.52" evidence="3"/>
<comment type="similarity">
    <text evidence="2">Belongs to the glycosyl hydrolase 20 family.</text>
</comment>
<dbReference type="Gene3D" id="3.20.20.80">
    <property type="entry name" value="Glycosidases"/>
    <property type="match status" value="1"/>
</dbReference>
<dbReference type="InterPro" id="IPR015883">
    <property type="entry name" value="Glyco_hydro_20_cat"/>
</dbReference>
<feature type="domain" description="Amidohydrolase-related" evidence="7">
    <location>
        <begin position="51"/>
        <end position="389"/>
    </location>
</feature>
<dbReference type="PANTHER" id="PTHR22600">
    <property type="entry name" value="BETA-HEXOSAMINIDASE"/>
    <property type="match status" value="1"/>
</dbReference>
<evidence type="ECO:0000256" key="1">
    <source>
        <dbReference type="ARBA" id="ARBA00001231"/>
    </source>
</evidence>
<dbReference type="Gene3D" id="3.30.379.10">
    <property type="entry name" value="Chitobiase/beta-hexosaminidase domain 2-like"/>
    <property type="match status" value="1"/>
</dbReference>
<accession>A0ABW0GNJ2</accession>
<evidence type="ECO:0000256" key="4">
    <source>
        <dbReference type="ARBA" id="ARBA00022801"/>
    </source>
</evidence>
<dbReference type="InterPro" id="IPR032466">
    <property type="entry name" value="Metal_Hydrolase"/>
</dbReference>
<dbReference type="SUPFAM" id="SSF55545">
    <property type="entry name" value="beta-N-acetylhexosaminidase-like domain"/>
    <property type="match status" value="1"/>
</dbReference>
<organism evidence="9 10">
    <name type="scientific">Aquipuribacter nitratireducens</name>
    <dbReference type="NCBI Taxonomy" id="650104"/>
    <lineage>
        <taxon>Bacteria</taxon>
        <taxon>Bacillati</taxon>
        <taxon>Actinomycetota</taxon>
        <taxon>Actinomycetes</taxon>
        <taxon>Micrococcales</taxon>
        <taxon>Intrasporangiaceae</taxon>
        <taxon>Aquipuribacter</taxon>
    </lineage>
</organism>
<name>A0ABW0GNJ2_9MICO</name>
<evidence type="ECO:0000259" key="7">
    <source>
        <dbReference type="Pfam" id="PF01979"/>
    </source>
</evidence>
<dbReference type="InterPro" id="IPR017853">
    <property type="entry name" value="GH"/>
</dbReference>
<dbReference type="PANTHER" id="PTHR22600:SF57">
    <property type="entry name" value="BETA-N-ACETYLHEXOSAMINIDASE"/>
    <property type="match status" value="1"/>
</dbReference>
<dbReference type="EMBL" id="JBHSLD010000009">
    <property type="protein sequence ID" value="MFC5381550.1"/>
    <property type="molecule type" value="Genomic_DNA"/>
</dbReference>
<dbReference type="Pfam" id="PF00728">
    <property type="entry name" value="Glyco_hydro_20"/>
    <property type="match status" value="1"/>
</dbReference>
<evidence type="ECO:0000256" key="3">
    <source>
        <dbReference type="ARBA" id="ARBA00012663"/>
    </source>
</evidence>
<evidence type="ECO:0000259" key="6">
    <source>
        <dbReference type="Pfam" id="PF00728"/>
    </source>
</evidence>
<evidence type="ECO:0000256" key="2">
    <source>
        <dbReference type="ARBA" id="ARBA00006285"/>
    </source>
</evidence>
<dbReference type="InterPro" id="IPR006680">
    <property type="entry name" value="Amidohydro-rel"/>
</dbReference>
<dbReference type="InterPro" id="IPR029018">
    <property type="entry name" value="Hex-like_dom2"/>
</dbReference>
<keyword evidence="10" id="KW-1185">Reference proteome</keyword>
<feature type="domain" description="Beta-hexosaminidase bacterial type N-terminal" evidence="8">
    <location>
        <begin position="404"/>
        <end position="539"/>
    </location>
</feature>
<dbReference type="PRINTS" id="PR00738">
    <property type="entry name" value="GLHYDRLASE20"/>
</dbReference>
<comment type="catalytic activity">
    <reaction evidence="1">
        <text>Hydrolysis of terminal non-reducing N-acetyl-D-hexosamine residues in N-acetyl-beta-D-hexosaminides.</text>
        <dbReference type="EC" id="3.2.1.52"/>
    </reaction>
</comment>
<keyword evidence="4" id="KW-0378">Hydrolase</keyword>
<dbReference type="Gene3D" id="2.30.40.10">
    <property type="entry name" value="Urease, subunit C, domain 1"/>
    <property type="match status" value="1"/>
</dbReference>
<keyword evidence="5" id="KW-0326">Glycosidase</keyword>
<reference evidence="10" key="1">
    <citation type="journal article" date="2019" name="Int. J. Syst. Evol. Microbiol.">
        <title>The Global Catalogue of Microorganisms (GCM) 10K type strain sequencing project: providing services to taxonomists for standard genome sequencing and annotation.</title>
        <authorList>
            <consortium name="The Broad Institute Genomics Platform"/>
            <consortium name="The Broad Institute Genome Sequencing Center for Infectious Disease"/>
            <person name="Wu L."/>
            <person name="Ma J."/>
        </authorList>
    </citation>
    <scope>NUCLEOTIDE SEQUENCE [LARGE SCALE GENOMIC DNA]</scope>
    <source>
        <strain evidence="10">CCUG 43114</strain>
    </source>
</reference>
<feature type="domain" description="Glycoside hydrolase family 20 catalytic" evidence="6">
    <location>
        <begin position="542"/>
        <end position="857"/>
    </location>
</feature>
<dbReference type="Pfam" id="PF02838">
    <property type="entry name" value="Glyco_hydro_20b"/>
    <property type="match status" value="1"/>
</dbReference>
<dbReference type="Gene3D" id="3.20.20.140">
    <property type="entry name" value="Metal-dependent hydrolases"/>
    <property type="match status" value="1"/>
</dbReference>
<dbReference type="Proteomes" id="UP001596122">
    <property type="component" value="Unassembled WGS sequence"/>
</dbReference>
<protein>
    <recommendedName>
        <fullName evidence="3">beta-N-acetylhexosaminidase</fullName>
        <ecNumber evidence="3">3.2.1.52</ecNumber>
    </recommendedName>
</protein>
<evidence type="ECO:0000313" key="10">
    <source>
        <dbReference type="Proteomes" id="UP001596122"/>
    </source>
</evidence>
<gene>
    <name evidence="9" type="ORF">ACFPJ6_12165</name>
</gene>
<dbReference type="InterPro" id="IPR015882">
    <property type="entry name" value="HEX_bac_N"/>
</dbReference>
<dbReference type="SUPFAM" id="SSF51445">
    <property type="entry name" value="(Trans)glycosidases"/>
    <property type="match status" value="1"/>
</dbReference>
<dbReference type="InterPro" id="IPR011059">
    <property type="entry name" value="Metal-dep_hydrolase_composite"/>
</dbReference>
<dbReference type="InterPro" id="IPR025705">
    <property type="entry name" value="Beta_hexosaminidase_sua/sub"/>
</dbReference>
<evidence type="ECO:0000313" key="9">
    <source>
        <dbReference type="EMBL" id="MFC5381550.1"/>
    </source>
</evidence>
<evidence type="ECO:0000259" key="8">
    <source>
        <dbReference type="Pfam" id="PF02838"/>
    </source>
</evidence>
<comment type="caution">
    <text evidence="9">The sequence shown here is derived from an EMBL/GenBank/DDBJ whole genome shotgun (WGS) entry which is preliminary data.</text>
</comment>
<evidence type="ECO:0000256" key="5">
    <source>
        <dbReference type="ARBA" id="ARBA00023295"/>
    </source>
</evidence>
<dbReference type="RefSeq" id="WP_340269457.1">
    <property type="nucleotide sequence ID" value="NZ_JBBEOG010000004.1"/>
</dbReference>
<sequence>MTVPVRVLRGAVVLPDAVLPDGVVVVDGDRVVWVGAADEAPVALPDPADVVLLPGLVDVHCHGGGGVGFPDAASVDDARRAVAEHTRHGTTSLVASLVTAPADLLLTQAAMLADLADDGEIVGVHAEGPFLSAARCGAQDPAHLVPGDADLVRALADAARGHLVSMTVAPEVPGVLDEDGVVDALVAAGALVSFGHTDASAELVDDAVATAFGLSGRRPGVTHLFNGMRPWHHRDPGPVAACLAAAARGDAVVELVADGVHLADATVRSVFDLVAPDAVVLVTDAMAAAGVPDGDYVLGGQAVRVADGAARLAAGAQADALAGGTAHLLDVVRQAVTAGVPLVDAVRAAATTPVALLGLDDVGALEAGRRADVVVCSPDLRPLHVLRGGVPVPGVAGRGVLDVGLVPLPASVLPGGGAPVVVGASTRLVATGAAREVAAVAADRLARTLGSVPAVVEGPARPGDLELVLSPDAVRALGEPAVDVADEGYDLAVGEGRVVVSARAVPGLRHGLTTLGQLLAAAPPEGGGRALAPVTVTDAPRYPWRGLSLDVARHPLPLPDLLRVVDVLTDLRLNVLHLHLTDDQGWRLHVPSRPLLTERSGGTAVDGDPGGFLTGADWAALVAHARGRGVTVVPEVDVPGHTNAALHAYGELTPDGQAPPAYTGTEVGFSRLWADVPATEPFLRDVFADVARMTPGSPLHIGGDEVLAMDPEEYVRLVQMAAAAVEAQDRTVVAWQEAAAAPLPPGTVVQLWDERQDTGPLVAAAEAGAEVLLSPASRVYLDMKYDADFPLGLDWAGLVPFRRSWEWDPDDLVPGLPPEHVVGVEAALWSETTRSLDDVTTLLLPRLAAVAEVAWSAQARRDDDGFDGFAHRVRVLARAWERDGLRWYRAPDGVWDGEDPG</sequence>
<dbReference type="SUPFAM" id="SSF51556">
    <property type="entry name" value="Metallo-dependent hydrolases"/>
    <property type="match status" value="1"/>
</dbReference>
<dbReference type="SUPFAM" id="SSF51338">
    <property type="entry name" value="Composite domain of metallo-dependent hydrolases"/>
    <property type="match status" value="1"/>
</dbReference>
<dbReference type="CDD" id="cd06568">
    <property type="entry name" value="GH20_SpHex_like"/>
    <property type="match status" value="1"/>
</dbReference>
<proteinExistence type="inferred from homology"/>